<evidence type="ECO:0000256" key="2">
    <source>
        <dbReference type="SAM" id="SignalP"/>
    </source>
</evidence>
<reference evidence="4 5" key="1">
    <citation type="submission" date="2020-05" db="EMBL/GenBank/DDBJ databases">
        <title>Hymenobacter terrestris sp. nov. and Hymenobacter lapidiphilus sp. nov., isolated from regoliths in Antarctica.</title>
        <authorList>
            <person name="Sedlacek I."/>
            <person name="Pantucek R."/>
            <person name="Zeman M."/>
            <person name="Holochova P."/>
            <person name="Kralova S."/>
            <person name="Stankova E."/>
            <person name="Sedo O."/>
            <person name="Micenkova L."/>
            <person name="Svec P."/>
            <person name="Gupta V."/>
            <person name="Sood U."/>
            <person name="Korpole U.S."/>
            <person name="Lal R."/>
        </authorList>
    </citation>
    <scope>NUCLEOTIDE SEQUENCE [LARGE SCALE GENOMIC DNA]</scope>
    <source>
        <strain evidence="4 5">P5342</strain>
    </source>
</reference>
<dbReference type="InterPro" id="IPR003305">
    <property type="entry name" value="CenC_carb-bd"/>
</dbReference>
<keyword evidence="1" id="KW-0378">Hydrolase</keyword>
<dbReference type="GO" id="GO:0016798">
    <property type="term" value="F:hydrolase activity, acting on glycosyl bonds"/>
    <property type="evidence" value="ECO:0007669"/>
    <property type="project" value="InterPro"/>
</dbReference>
<protein>
    <submittedName>
        <fullName evidence="4">Carbohydrate binding domain-containing protein</fullName>
    </submittedName>
</protein>
<proteinExistence type="predicted"/>
<dbReference type="RefSeq" id="WP_176908507.1">
    <property type="nucleotide sequence ID" value="NZ_JABKAU010000016.1"/>
</dbReference>
<comment type="caution">
    <text evidence="4">The sequence shown here is derived from an EMBL/GenBank/DDBJ whole genome shotgun (WGS) entry which is preliminary data.</text>
</comment>
<dbReference type="Pfam" id="PF02018">
    <property type="entry name" value="CBM_4_9"/>
    <property type="match status" value="1"/>
</dbReference>
<organism evidence="4 5">
    <name type="scientific">Hymenobacter lapidiphilus</name>
    <dbReference type="NCBI Taxonomy" id="2608003"/>
    <lineage>
        <taxon>Bacteria</taxon>
        <taxon>Pseudomonadati</taxon>
        <taxon>Bacteroidota</taxon>
        <taxon>Cytophagia</taxon>
        <taxon>Cytophagales</taxon>
        <taxon>Hymenobacteraceae</taxon>
        <taxon>Hymenobacter</taxon>
    </lineage>
</organism>
<feature type="signal peptide" evidence="2">
    <location>
        <begin position="1"/>
        <end position="20"/>
    </location>
</feature>
<gene>
    <name evidence="4" type="ORF">HW554_10315</name>
</gene>
<dbReference type="EMBL" id="JABKAU010000016">
    <property type="protein sequence ID" value="NVO31604.1"/>
    <property type="molecule type" value="Genomic_DNA"/>
</dbReference>
<evidence type="ECO:0000313" key="4">
    <source>
        <dbReference type="EMBL" id="NVO31604.1"/>
    </source>
</evidence>
<evidence type="ECO:0000259" key="3">
    <source>
        <dbReference type="Pfam" id="PF02018"/>
    </source>
</evidence>
<dbReference type="AlphaFoldDB" id="A0A7Y7U6B8"/>
<feature type="chain" id="PRO_5031550731" evidence="2">
    <location>
        <begin position="21"/>
        <end position="183"/>
    </location>
</feature>
<feature type="domain" description="CBM-cenC" evidence="3">
    <location>
        <begin position="33"/>
        <end position="163"/>
    </location>
</feature>
<accession>A0A7Y7U6B8</accession>
<name>A0A7Y7U6B8_9BACT</name>
<evidence type="ECO:0000313" key="5">
    <source>
        <dbReference type="Proteomes" id="UP000565521"/>
    </source>
</evidence>
<keyword evidence="2" id="KW-0732">Signal</keyword>
<dbReference type="SUPFAM" id="SSF49785">
    <property type="entry name" value="Galactose-binding domain-like"/>
    <property type="match status" value="1"/>
</dbReference>
<keyword evidence="5" id="KW-1185">Reference proteome</keyword>
<sequence length="183" mass="20214">MRLLPFFTLLLTAAATSLLAGCSNSDTTTYGENVIARNDFEALEGWIPAAPSLTTVKAHSGRYSIKVDNGVEYALGYISPLAKVSATRLKKLDVSAWAMIMDKDATASLVVEVRNPADDTQRIFWEALDIGKEVKAVNKWVEVKRTFILPETIEPTYELRVYMWRGGASAPVFLDDIIIARGE</sequence>
<evidence type="ECO:0000256" key="1">
    <source>
        <dbReference type="ARBA" id="ARBA00022801"/>
    </source>
</evidence>
<dbReference type="PROSITE" id="PS51257">
    <property type="entry name" value="PROKAR_LIPOPROTEIN"/>
    <property type="match status" value="1"/>
</dbReference>
<dbReference type="InterPro" id="IPR008979">
    <property type="entry name" value="Galactose-bd-like_sf"/>
</dbReference>
<dbReference type="Proteomes" id="UP000565521">
    <property type="component" value="Unassembled WGS sequence"/>
</dbReference>
<dbReference type="Gene3D" id="2.60.120.260">
    <property type="entry name" value="Galactose-binding domain-like"/>
    <property type="match status" value="1"/>
</dbReference>